<keyword evidence="10 15" id="KW-0798">TonB box</keyword>
<keyword evidence="12 20" id="KW-0675">Receptor</keyword>
<evidence type="ECO:0000256" key="1">
    <source>
        <dbReference type="ARBA" id="ARBA00004571"/>
    </source>
</evidence>
<evidence type="ECO:0000256" key="14">
    <source>
        <dbReference type="PROSITE-ProRule" id="PRU01360"/>
    </source>
</evidence>
<dbReference type="PANTHER" id="PTHR32552:SF89">
    <property type="entry name" value="CATECHOLATE SIDEROPHORE RECEPTOR FIU"/>
    <property type="match status" value="1"/>
</dbReference>
<sequence>MSYIKSRKHTPATLAAIATLALPLALHAETKDAAAPVATQGDQKMPEVTVTGRAANNEFQIPQRSASDKFTAPLLDTPKSVTVVPAEVIAQTGATSLTDALRTVPGITMGAAEGGNPVGDNLFIRGYNAQTDTYIDGIRDSGSQSREVFAIEQIEVVKGPNSAYGGRASAGGGVNIVTKTAKLDNFYNASVGLGTDQYRRVTADVNRTLGGDAAARVALMYHDANVPGRGPVGGDRWGIAPTIGFGLSGPTKVNLSYYHMQSSELPDTGLPFNNPITTGADVAKNGNGTPIDVPRDTFYGLTSRDFRDTKTDIGTVDVKHDFGNGLSLRNVTRYGKTNQDYVWTQPDDSKGNVVRYSTVWRRANTRVVETKTAANSTALTGEARTGTIKHNFAAGIEFSREQTDRGSYLFSPDTNNPLTKTSTCPTSGATTNYNCAPLLNPNVDDPWVSTRTLSPARSSIHTNTRAAYAFDTLEFTPQWLLNVGVRWDDFHSTLDTPQYTLDGKTTAAVHAETNSTFANYQAGLVYKPAANSSVYLSYGTSSTPPGNDGGDGLDALSIAVQALAPQESKNFELGTKWEVLARRLSLSAAIFKSTMDNARVTAPDGTTQNVGKKSVRGFEVGATGSITDAWQVFGGYTWLDGRVDDNGYINTAASGQPAVWAPSPYNGNVFPTTPKHSASLWTTYAVLSNLTIGGGLNTMSKVYANINNNKWAPGYTRFDAMASYVVNKHVSLQLNVQNLTDKLYFDKVSSPHYAGVAPGRSATLTANFKY</sequence>
<accession>A0A562P6S1</accession>
<evidence type="ECO:0000256" key="15">
    <source>
        <dbReference type="RuleBase" id="RU003357"/>
    </source>
</evidence>
<evidence type="ECO:0000256" key="4">
    <source>
        <dbReference type="ARBA" id="ARBA00022452"/>
    </source>
</evidence>
<evidence type="ECO:0000256" key="11">
    <source>
        <dbReference type="ARBA" id="ARBA00023136"/>
    </source>
</evidence>
<evidence type="ECO:0000313" key="19">
    <source>
        <dbReference type="EMBL" id="QGZ40017.1"/>
    </source>
</evidence>
<dbReference type="GO" id="GO:0038023">
    <property type="term" value="F:signaling receptor activity"/>
    <property type="evidence" value="ECO:0007669"/>
    <property type="project" value="InterPro"/>
</dbReference>
<dbReference type="InterPro" id="IPR037066">
    <property type="entry name" value="Plug_dom_sf"/>
</dbReference>
<dbReference type="Proteomes" id="UP000437862">
    <property type="component" value="Chromosome"/>
</dbReference>
<keyword evidence="22" id="KW-1185">Reference proteome</keyword>
<evidence type="ECO:0000256" key="3">
    <source>
        <dbReference type="ARBA" id="ARBA00022448"/>
    </source>
</evidence>
<evidence type="ECO:0000256" key="12">
    <source>
        <dbReference type="ARBA" id="ARBA00023170"/>
    </source>
</evidence>
<evidence type="ECO:0000259" key="17">
    <source>
        <dbReference type="Pfam" id="PF00593"/>
    </source>
</evidence>
<dbReference type="Gene3D" id="2.170.130.10">
    <property type="entry name" value="TonB-dependent receptor, plug domain"/>
    <property type="match status" value="1"/>
</dbReference>
<dbReference type="Proteomes" id="UP000315112">
    <property type="component" value="Unassembled WGS sequence"/>
</dbReference>
<keyword evidence="13 14" id="KW-0998">Cell outer membrane</keyword>
<comment type="similarity">
    <text evidence="2 14 15">Belongs to the TonB-dependent receptor family.</text>
</comment>
<dbReference type="PANTHER" id="PTHR32552">
    <property type="entry name" value="FERRICHROME IRON RECEPTOR-RELATED"/>
    <property type="match status" value="1"/>
</dbReference>
<protein>
    <submittedName>
        <fullName evidence="20">Catecholate siderophore receptor</fullName>
    </submittedName>
    <submittedName>
        <fullName evidence="19">TonB-dependent siderophore receptor</fullName>
    </submittedName>
</protein>
<dbReference type="GO" id="GO:0015344">
    <property type="term" value="F:siderophore uptake transmembrane transporter activity"/>
    <property type="evidence" value="ECO:0007669"/>
    <property type="project" value="TreeGrafter"/>
</dbReference>
<keyword evidence="7 16" id="KW-0732">Signal</keyword>
<evidence type="ECO:0000256" key="10">
    <source>
        <dbReference type="ARBA" id="ARBA00023077"/>
    </source>
</evidence>
<evidence type="ECO:0000259" key="18">
    <source>
        <dbReference type="Pfam" id="PF07715"/>
    </source>
</evidence>
<dbReference type="InterPro" id="IPR010105">
    <property type="entry name" value="TonB_sidphr_rcpt"/>
</dbReference>
<reference evidence="19 22" key="3">
    <citation type="submission" date="2019-12" db="EMBL/GenBank/DDBJ databases">
        <title>Draft Genome Sequences of Six Type Strains of the Genus Massilia.</title>
        <authorList>
            <person name="Miess H."/>
            <person name="Frediansyah A."/>
            <person name="Goeker M."/>
            <person name="Gross H."/>
        </authorList>
    </citation>
    <scope>NUCLEOTIDE SEQUENCE [LARGE SCALE GENOMIC DNA]</scope>
    <source>
        <strain evidence="19 22">DSM 26639</strain>
    </source>
</reference>
<evidence type="ECO:0000313" key="21">
    <source>
        <dbReference type="Proteomes" id="UP000315112"/>
    </source>
</evidence>
<gene>
    <name evidence="19" type="ORF">GO485_13770</name>
    <name evidence="20" type="ORF">IP92_05882</name>
</gene>
<evidence type="ECO:0000256" key="7">
    <source>
        <dbReference type="ARBA" id="ARBA00022729"/>
    </source>
</evidence>
<keyword evidence="9" id="KW-0406">Ion transport</keyword>
<comment type="subcellular location">
    <subcellularLocation>
        <location evidence="1 14">Cell outer membrane</location>
        <topology evidence="1 14">Multi-pass membrane protein</topology>
    </subcellularLocation>
</comment>
<keyword evidence="8" id="KW-0408">Iron</keyword>
<dbReference type="InterPro" id="IPR012910">
    <property type="entry name" value="Plug_dom"/>
</dbReference>
<dbReference type="EMBL" id="VLKW01000022">
    <property type="protein sequence ID" value="TWI40165.1"/>
    <property type="molecule type" value="Genomic_DNA"/>
</dbReference>
<evidence type="ECO:0000256" key="2">
    <source>
        <dbReference type="ARBA" id="ARBA00009810"/>
    </source>
</evidence>
<dbReference type="FunFam" id="2.170.130.10:FF:000001">
    <property type="entry name" value="Catecholate siderophore TonB-dependent receptor"/>
    <property type="match status" value="1"/>
</dbReference>
<evidence type="ECO:0000313" key="22">
    <source>
        <dbReference type="Proteomes" id="UP000437862"/>
    </source>
</evidence>
<dbReference type="Gene3D" id="2.40.170.20">
    <property type="entry name" value="TonB-dependent receptor, beta-barrel domain"/>
    <property type="match status" value="1"/>
</dbReference>
<evidence type="ECO:0000256" key="16">
    <source>
        <dbReference type="SAM" id="SignalP"/>
    </source>
</evidence>
<evidence type="ECO:0000256" key="6">
    <source>
        <dbReference type="ARBA" id="ARBA00022692"/>
    </source>
</evidence>
<feature type="domain" description="TonB-dependent receptor-like beta-barrel" evidence="17">
    <location>
        <begin position="271"/>
        <end position="739"/>
    </location>
</feature>
<reference evidence="20 21" key="1">
    <citation type="journal article" date="2015" name="Stand. Genomic Sci.">
        <title>Genomic Encyclopedia of Bacterial and Archaeal Type Strains, Phase III: the genomes of soil and plant-associated and newly described type strains.</title>
        <authorList>
            <person name="Whitman W.B."/>
            <person name="Woyke T."/>
            <person name="Klenk H.P."/>
            <person name="Zhou Y."/>
            <person name="Lilburn T.G."/>
            <person name="Beck B.J."/>
            <person name="De Vos P."/>
            <person name="Vandamme P."/>
            <person name="Eisen J.A."/>
            <person name="Garrity G."/>
            <person name="Hugenholtz P."/>
            <person name="Kyrpides N.C."/>
        </authorList>
    </citation>
    <scope>NUCLEOTIDE SEQUENCE [LARGE SCALE GENOMIC DNA]</scope>
    <source>
        <strain evidence="20 21">CGMCC 1.10685</strain>
    </source>
</reference>
<feature type="chain" id="PRO_5044617624" evidence="16">
    <location>
        <begin position="29"/>
        <end position="770"/>
    </location>
</feature>
<evidence type="ECO:0000256" key="13">
    <source>
        <dbReference type="ARBA" id="ARBA00023237"/>
    </source>
</evidence>
<feature type="signal peptide" evidence="16">
    <location>
        <begin position="1"/>
        <end position="28"/>
    </location>
</feature>
<dbReference type="SUPFAM" id="SSF56935">
    <property type="entry name" value="Porins"/>
    <property type="match status" value="1"/>
</dbReference>
<evidence type="ECO:0000256" key="5">
    <source>
        <dbReference type="ARBA" id="ARBA00022496"/>
    </source>
</evidence>
<dbReference type="NCBIfam" id="TIGR01783">
    <property type="entry name" value="TonB-siderophor"/>
    <property type="match status" value="1"/>
</dbReference>
<dbReference type="Pfam" id="PF07715">
    <property type="entry name" value="Plug"/>
    <property type="match status" value="1"/>
</dbReference>
<name>A0A562P6S1_9BURK</name>
<dbReference type="PROSITE" id="PS52016">
    <property type="entry name" value="TONB_DEPENDENT_REC_3"/>
    <property type="match status" value="1"/>
</dbReference>
<dbReference type="Pfam" id="PF00593">
    <property type="entry name" value="TonB_dep_Rec_b-barrel"/>
    <property type="match status" value="1"/>
</dbReference>
<evidence type="ECO:0000256" key="8">
    <source>
        <dbReference type="ARBA" id="ARBA00023004"/>
    </source>
</evidence>
<dbReference type="GO" id="GO:0015891">
    <property type="term" value="P:siderophore transport"/>
    <property type="evidence" value="ECO:0007669"/>
    <property type="project" value="InterPro"/>
</dbReference>
<dbReference type="RefSeq" id="WP_145882185.1">
    <property type="nucleotide sequence ID" value="NZ_CP046904.1"/>
</dbReference>
<keyword evidence="11 14" id="KW-0472">Membrane</keyword>
<keyword evidence="4 14" id="KW-1134">Transmembrane beta strand</keyword>
<dbReference type="CDD" id="cd01347">
    <property type="entry name" value="ligand_gated_channel"/>
    <property type="match status" value="1"/>
</dbReference>
<dbReference type="GO" id="GO:0009279">
    <property type="term" value="C:cell outer membrane"/>
    <property type="evidence" value="ECO:0007669"/>
    <property type="project" value="UniProtKB-SubCell"/>
</dbReference>
<dbReference type="EMBL" id="CP046904">
    <property type="protein sequence ID" value="QGZ40017.1"/>
    <property type="molecule type" value="Genomic_DNA"/>
</dbReference>
<keyword evidence="3 14" id="KW-0813">Transport</keyword>
<keyword evidence="6 14" id="KW-0812">Transmembrane</keyword>
<evidence type="ECO:0000256" key="9">
    <source>
        <dbReference type="ARBA" id="ARBA00023065"/>
    </source>
</evidence>
<reference evidence="20" key="2">
    <citation type="submission" date="2019-07" db="EMBL/GenBank/DDBJ databases">
        <authorList>
            <person name="Whitman W."/>
            <person name="Huntemann M."/>
            <person name="Clum A."/>
            <person name="Pillay M."/>
            <person name="Palaniappan K."/>
            <person name="Varghese N."/>
            <person name="Mikhailova N."/>
            <person name="Stamatis D."/>
            <person name="Reddy T."/>
            <person name="Daum C."/>
            <person name="Shapiro N."/>
            <person name="Ivanova N."/>
            <person name="Kyrpides N."/>
            <person name="Woyke T."/>
        </authorList>
    </citation>
    <scope>NUCLEOTIDE SEQUENCE</scope>
    <source>
        <strain evidence="20">CGMCC 1.10685</strain>
    </source>
</reference>
<dbReference type="AlphaFoldDB" id="A0A562P6S1"/>
<keyword evidence="5" id="KW-0410">Iron transport</keyword>
<proteinExistence type="inferred from homology"/>
<feature type="domain" description="TonB-dependent receptor plug" evidence="18">
    <location>
        <begin position="74"/>
        <end position="172"/>
    </location>
</feature>
<dbReference type="InterPro" id="IPR036942">
    <property type="entry name" value="Beta-barrel_TonB_sf"/>
</dbReference>
<dbReference type="InterPro" id="IPR039426">
    <property type="entry name" value="TonB-dep_rcpt-like"/>
</dbReference>
<dbReference type="InterPro" id="IPR000531">
    <property type="entry name" value="Beta-barrel_TonB"/>
</dbReference>
<dbReference type="OrthoDB" id="9790771at2"/>
<organism evidence="20 21">
    <name type="scientific">Pseudoduganella flava</name>
    <dbReference type="NCBI Taxonomy" id="871742"/>
    <lineage>
        <taxon>Bacteria</taxon>
        <taxon>Pseudomonadati</taxon>
        <taxon>Pseudomonadota</taxon>
        <taxon>Betaproteobacteria</taxon>
        <taxon>Burkholderiales</taxon>
        <taxon>Oxalobacteraceae</taxon>
        <taxon>Telluria group</taxon>
        <taxon>Pseudoduganella</taxon>
    </lineage>
</organism>
<evidence type="ECO:0000313" key="20">
    <source>
        <dbReference type="EMBL" id="TWI40165.1"/>
    </source>
</evidence>